<keyword evidence="1" id="KW-0051">Antiviral defense</keyword>
<protein>
    <submittedName>
        <fullName evidence="2">CRISPR-associated protein, Cas5h family</fullName>
    </submittedName>
</protein>
<dbReference type="RefSeq" id="WP_072726264.1">
    <property type="nucleotide sequence ID" value="NZ_FQXH01000032.1"/>
</dbReference>
<dbReference type="Proteomes" id="UP000242520">
    <property type="component" value="Unassembled WGS sequence"/>
</dbReference>
<accession>A0A1M5TE91</accession>
<dbReference type="InterPro" id="IPR021124">
    <property type="entry name" value="CRISPR-assoc_prot_Cas5"/>
</dbReference>
<dbReference type="InterPro" id="IPR013421">
    <property type="entry name" value="CRISPR-assoc_prot_Cas5_HALMA"/>
</dbReference>
<dbReference type="NCBIfam" id="TIGR02592">
    <property type="entry name" value="cas_Cas5h"/>
    <property type="match status" value="1"/>
</dbReference>
<dbReference type="Pfam" id="PF09704">
    <property type="entry name" value="Cas_Cas5d"/>
    <property type="match status" value="1"/>
</dbReference>
<proteinExistence type="predicted"/>
<keyword evidence="3" id="KW-1185">Reference proteome</keyword>
<dbReference type="EMBL" id="FQXH01000032">
    <property type="protein sequence ID" value="SHH49034.1"/>
    <property type="molecule type" value="Genomic_DNA"/>
</dbReference>
<reference evidence="3" key="1">
    <citation type="submission" date="2016-11" db="EMBL/GenBank/DDBJ databases">
        <authorList>
            <person name="Varghese N."/>
            <person name="Submissions S."/>
        </authorList>
    </citation>
    <scope>NUCLEOTIDE SEQUENCE [LARGE SCALE GENOMIC DNA]</scope>
    <source>
        <strain evidence="3">DSM 15285</strain>
    </source>
</reference>
<dbReference type="OrthoDB" id="5363158at2"/>
<dbReference type="GO" id="GO:0051607">
    <property type="term" value="P:defense response to virus"/>
    <property type="evidence" value="ECO:0007669"/>
    <property type="project" value="UniProtKB-KW"/>
</dbReference>
<evidence type="ECO:0000313" key="3">
    <source>
        <dbReference type="Proteomes" id="UP000242520"/>
    </source>
</evidence>
<dbReference type="AlphaFoldDB" id="A0A1M5TE91"/>
<gene>
    <name evidence="2" type="ORF">SAMN02744040_02134</name>
</gene>
<name>A0A1M5TE91_9FIRM</name>
<organism evidence="2 3">
    <name type="scientific">Tepidibacter thalassicus DSM 15285</name>
    <dbReference type="NCBI Taxonomy" id="1123350"/>
    <lineage>
        <taxon>Bacteria</taxon>
        <taxon>Bacillati</taxon>
        <taxon>Bacillota</taxon>
        <taxon>Clostridia</taxon>
        <taxon>Peptostreptococcales</taxon>
        <taxon>Peptostreptococcaceae</taxon>
        <taxon>Tepidibacter</taxon>
    </lineage>
</organism>
<evidence type="ECO:0000313" key="2">
    <source>
        <dbReference type="EMBL" id="SHH49034.1"/>
    </source>
</evidence>
<dbReference type="STRING" id="1123350.SAMN02744040_02134"/>
<dbReference type="GO" id="GO:0043571">
    <property type="term" value="P:maintenance of CRISPR repeat elements"/>
    <property type="evidence" value="ECO:0007669"/>
    <property type="project" value="InterPro"/>
</dbReference>
<sequence>MKSLIFTAKSSFARFRCPHTTTSALTFSTIHPVAVRGLIGAVVGIDYKDLYEYSNDIKIGIQVLNKVYKDTQSFNLIPQVTTNKKSPTFISRIQFLRDVKYRIFLSTGEEKLNQIENILKSKEYVFTPYLGCSEHIAKLEYEKTVDIENIEENYTHTLVPKDYIEFDFDNEFEFYVDRIPTKNNKEREYIEYENIVFSPNNIINIKNKTLFKKVGEYNVFFF</sequence>
<evidence type="ECO:0000256" key="1">
    <source>
        <dbReference type="ARBA" id="ARBA00023118"/>
    </source>
</evidence>
<dbReference type="Gene3D" id="3.30.70.2660">
    <property type="match status" value="1"/>
</dbReference>
<dbReference type="InterPro" id="IPR013422">
    <property type="entry name" value="CRISPR-assoc_prot_Cas5_N"/>
</dbReference>
<dbReference type="NCBIfam" id="TIGR02593">
    <property type="entry name" value="CRISPR_cas5"/>
    <property type="match status" value="1"/>
</dbReference>